<comment type="caution">
    <text evidence="7">The sequence shown here is derived from an EMBL/GenBank/DDBJ whole genome shotgun (WGS) entry which is preliminary data.</text>
</comment>
<dbReference type="EMBL" id="NRRV01000037">
    <property type="protein sequence ID" value="MBK1632007.1"/>
    <property type="molecule type" value="Genomic_DNA"/>
</dbReference>
<evidence type="ECO:0000256" key="3">
    <source>
        <dbReference type="ARBA" id="ARBA00022801"/>
    </source>
</evidence>
<comment type="cofactor">
    <cofactor evidence="1">
        <name>Zn(2+)</name>
        <dbReference type="ChEBI" id="CHEBI:29105"/>
    </cofactor>
</comment>
<evidence type="ECO:0000313" key="7">
    <source>
        <dbReference type="EMBL" id="MBK1632007.1"/>
    </source>
</evidence>
<dbReference type="CDD" id="cd06251">
    <property type="entry name" value="M14_ASTE_ASPA-like"/>
    <property type="match status" value="1"/>
</dbReference>
<organism evidence="7 8">
    <name type="scientific">Thiohalocapsa halophila</name>
    <dbReference type="NCBI Taxonomy" id="69359"/>
    <lineage>
        <taxon>Bacteria</taxon>
        <taxon>Pseudomonadati</taxon>
        <taxon>Pseudomonadota</taxon>
        <taxon>Gammaproteobacteria</taxon>
        <taxon>Chromatiales</taxon>
        <taxon>Chromatiaceae</taxon>
        <taxon>Thiohalocapsa</taxon>
    </lineage>
</organism>
<evidence type="ECO:0000256" key="1">
    <source>
        <dbReference type="ARBA" id="ARBA00001947"/>
    </source>
</evidence>
<evidence type="ECO:0000256" key="5">
    <source>
        <dbReference type="SAM" id="MobiDB-lite"/>
    </source>
</evidence>
<evidence type="ECO:0000256" key="4">
    <source>
        <dbReference type="ARBA" id="ARBA00022833"/>
    </source>
</evidence>
<sequence length="431" mass="45058">MHDSMPRPKDGTTVQPAGGEQPGGPIGPRTRESLAATPRGDRAMRRLLLIALTAGIAGATPPGGQETSGGAALSRVASVQQMVASASVSGKPGRPSAEPVALLGETIPPGSTRRLAWAGTEQFEGVGIDTPVLVAHGADPGPVLCLTGAVHGDELNGIEIVRRVLGQLEPGALAGTVIGVPIVNIQAFRDGSRYLPDRRDLNRHFPGSPGGSAASRIAHSLFTRVVRHCDALVDLHTGSFERINLPQLRAELSHAGVTALARGFGATVIVNSQPREGTLRAAATGAGIPTVTFEAGGPAQLEPEQITHGVRGIRALLDTLGMVAQTRPWRDHEATYVDSSWVRADRGGILMTAVDLGSEVRQGDLLGRLIDPITNKTTPIRAPSDGRVIGMARNQVLMPGFAAYHLGRQGQGPDDRLAPPMPDNEFSDTSE</sequence>
<reference evidence="7 8" key="1">
    <citation type="journal article" date="2020" name="Microorganisms">
        <title>Osmotic Adaptation and Compatible Solute Biosynthesis of Phototrophic Bacteria as Revealed from Genome Analyses.</title>
        <authorList>
            <person name="Imhoff J.F."/>
            <person name="Rahn T."/>
            <person name="Kunzel S."/>
            <person name="Keller A."/>
            <person name="Neulinger S.C."/>
        </authorList>
    </citation>
    <scope>NUCLEOTIDE SEQUENCE [LARGE SCALE GENOMIC DNA]</scope>
    <source>
        <strain evidence="7 8">DSM 6210</strain>
    </source>
</reference>
<evidence type="ECO:0000313" key="8">
    <source>
        <dbReference type="Proteomes" id="UP000748752"/>
    </source>
</evidence>
<gene>
    <name evidence="7" type="ORF">CKO31_14930</name>
</gene>
<dbReference type="SUPFAM" id="SSF53187">
    <property type="entry name" value="Zn-dependent exopeptidases"/>
    <property type="match status" value="1"/>
</dbReference>
<feature type="region of interest" description="Disordered" evidence="5">
    <location>
        <begin position="1"/>
        <end position="34"/>
    </location>
</feature>
<feature type="compositionally biased region" description="Basic and acidic residues" evidence="5">
    <location>
        <begin position="1"/>
        <end position="10"/>
    </location>
</feature>
<dbReference type="InterPro" id="IPR053138">
    <property type="entry name" value="N-alpha-Ac-DABA_deacetylase"/>
</dbReference>
<name>A0ABS1CJL9_9GAMM</name>
<dbReference type="Proteomes" id="UP000748752">
    <property type="component" value="Unassembled WGS sequence"/>
</dbReference>
<feature type="region of interest" description="Disordered" evidence="5">
    <location>
        <begin position="408"/>
        <end position="431"/>
    </location>
</feature>
<accession>A0ABS1CJL9</accession>
<feature type="domain" description="Succinylglutamate desuccinylase/Aspartoacylase catalytic" evidence="6">
    <location>
        <begin position="140"/>
        <end position="319"/>
    </location>
</feature>
<dbReference type="PANTHER" id="PTHR37326">
    <property type="entry name" value="BLL3975 PROTEIN"/>
    <property type="match status" value="1"/>
</dbReference>
<keyword evidence="3" id="KW-0378">Hydrolase</keyword>
<evidence type="ECO:0000259" key="6">
    <source>
        <dbReference type="Pfam" id="PF24827"/>
    </source>
</evidence>
<keyword evidence="2" id="KW-0479">Metal-binding</keyword>
<evidence type="ECO:0000256" key="2">
    <source>
        <dbReference type="ARBA" id="ARBA00022723"/>
    </source>
</evidence>
<dbReference type="Gene3D" id="3.40.630.10">
    <property type="entry name" value="Zn peptidases"/>
    <property type="match status" value="1"/>
</dbReference>
<dbReference type="InterPro" id="IPR055438">
    <property type="entry name" value="AstE_AspA_cat"/>
</dbReference>
<proteinExistence type="predicted"/>
<keyword evidence="8" id="KW-1185">Reference proteome</keyword>
<protein>
    <recommendedName>
        <fullName evidence="6">Succinylglutamate desuccinylase/Aspartoacylase catalytic domain-containing protein</fullName>
    </recommendedName>
</protein>
<dbReference type="PANTHER" id="PTHR37326:SF2">
    <property type="entry name" value="SUCCINYLGLUTAMATE DESUCCINYLASE_ASPARTOACYLASE FAMILY PROTEIN"/>
    <property type="match status" value="1"/>
</dbReference>
<keyword evidence="4" id="KW-0862">Zinc</keyword>
<dbReference type="Pfam" id="PF24827">
    <property type="entry name" value="AstE_AspA_cat"/>
    <property type="match status" value="1"/>
</dbReference>